<comment type="caution">
    <text evidence="1">The sequence shown here is derived from an EMBL/GenBank/DDBJ whole genome shotgun (WGS) entry which is preliminary data.</text>
</comment>
<reference evidence="1 2" key="1">
    <citation type="submission" date="2016-10" db="EMBL/GenBank/DDBJ databases">
        <title>Genome sequence of a sulfur-reducing bacterium Desulfurobacterium indicum K6013.</title>
        <authorList>
            <person name="Cao J."/>
            <person name="Shao Z."/>
            <person name="Alain K."/>
            <person name="Jebbar M."/>
        </authorList>
    </citation>
    <scope>NUCLEOTIDE SEQUENCE [LARGE SCALE GENOMIC DNA]</scope>
    <source>
        <strain evidence="1 2">K6013</strain>
    </source>
</reference>
<accession>A0A1R1MNT2</accession>
<name>A0A1R1MNT2_9BACT</name>
<sequence>MGPQVQENPHTKTPEEFKPTKPKIRFGIYKTPTGKKVPVAIFKTKNGETWVSSNVPFGIVKQVENGKVTMFLEDFGAGKKTKIPLNEAKNCQPFNFQEVPGIIPQNMPTIPQY</sequence>
<gene>
    <name evidence="1" type="ORF">BLW93_00640</name>
</gene>
<protein>
    <submittedName>
        <fullName evidence="1">Uncharacterized protein</fullName>
    </submittedName>
</protein>
<dbReference type="STRING" id="1914305.BLW93_00640"/>
<evidence type="ECO:0000313" key="2">
    <source>
        <dbReference type="Proteomes" id="UP000187408"/>
    </source>
</evidence>
<dbReference type="Proteomes" id="UP000187408">
    <property type="component" value="Unassembled WGS sequence"/>
</dbReference>
<proteinExistence type="predicted"/>
<dbReference type="EMBL" id="MOEN01000001">
    <property type="protein sequence ID" value="OMH41423.1"/>
    <property type="molecule type" value="Genomic_DNA"/>
</dbReference>
<evidence type="ECO:0000313" key="1">
    <source>
        <dbReference type="EMBL" id="OMH41423.1"/>
    </source>
</evidence>
<dbReference type="AlphaFoldDB" id="A0A1R1MNT2"/>
<organism evidence="1 2">
    <name type="scientific">Desulfurobacterium indicum</name>
    <dbReference type="NCBI Taxonomy" id="1914305"/>
    <lineage>
        <taxon>Bacteria</taxon>
        <taxon>Pseudomonadati</taxon>
        <taxon>Aquificota</taxon>
        <taxon>Aquificia</taxon>
        <taxon>Desulfurobacteriales</taxon>
        <taxon>Desulfurobacteriaceae</taxon>
        <taxon>Desulfurobacterium</taxon>
    </lineage>
</organism>
<keyword evidence="2" id="KW-1185">Reference proteome</keyword>